<protein>
    <submittedName>
        <fullName evidence="2">Uncharacterized protein</fullName>
    </submittedName>
</protein>
<evidence type="ECO:0000313" key="3">
    <source>
        <dbReference type="Proteomes" id="UP000325255"/>
    </source>
</evidence>
<sequence length="203" mass="21432">MIFGLTDAFSPDLEEIWAVKIKAKDVRAGDRVVLSPGESPVDIDLVGPAGAFRGSCVLFAAGEASGMSIAVDAEIELLGRTGAATTPDVPTAPNRRARRRASDAAHCLTLKELPSAPAPARGKDRPDTSARIGGRDDSPHAIARRCLRPLMERPITAAQIAACDAVANVIETLSRERDVLQAILDNVEVVLDTWPESATAVGF</sequence>
<reference evidence="2 3" key="1">
    <citation type="submission" date="2019-09" db="EMBL/GenBank/DDBJ databases">
        <title>Genome sequence of Rhodovastum atsumiense, a diverse member of the Acetobacteraceae family of non-sulfur purple photosynthetic bacteria.</title>
        <authorList>
            <person name="Meyer T."/>
            <person name="Kyndt J."/>
        </authorList>
    </citation>
    <scope>NUCLEOTIDE SEQUENCE [LARGE SCALE GENOMIC DNA]</scope>
    <source>
        <strain evidence="2 3">DSM 21279</strain>
    </source>
</reference>
<accession>A0A5M6J4L4</accession>
<dbReference type="Proteomes" id="UP000325255">
    <property type="component" value="Unassembled WGS sequence"/>
</dbReference>
<proteinExistence type="predicted"/>
<feature type="compositionally biased region" description="Basic and acidic residues" evidence="1">
    <location>
        <begin position="121"/>
        <end position="136"/>
    </location>
</feature>
<dbReference type="EMBL" id="VWPK01000001">
    <property type="protein sequence ID" value="KAA5614585.1"/>
    <property type="molecule type" value="Genomic_DNA"/>
</dbReference>
<feature type="region of interest" description="Disordered" evidence="1">
    <location>
        <begin position="115"/>
        <end position="136"/>
    </location>
</feature>
<evidence type="ECO:0000256" key="1">
    <source>
        <dbReference type="SAM" id="MobiDB-lite"/>
    </source>
</evidence>
<dbReference type="RefSeq" id="WP_150038264.1">
    <property type="nucleotide sequence ID" value="NZ_OW485601.1"/>
</dbReference>
<gene>
    <name evidence="2" type="ORF">F1189_00160</name>
</gene>
<keyword evidence="3" id="KW-1185">Reference proteome</keyword>
<evidence type="ECO:0000313" key="2">
    <source>
        <dbReference type="EMBL" id="KAA5614585.1"/>
    </source>
</evidence>
<dbReference type="AlphaFoldDB" id="A0A5M6J4L4"/>
<comment type="caution">
    <text evidence="2">The sequence shown here is derived from an EMBL/GenBank/DDBJ whole genome shotgun (WGS) entry which is preliminary data.</text>
</comment>
<organism evidence="2 3">
    <name type="scientific">Rhodovastum atsumiense</name>
    <dbReference type="NCBI Taxonomy" id="504468"/>
    <lineage>
        <taxon>Bacteria</taxon>
        <taxon>Pseudomonadati</taxon>
        <taxon>Pseudomonadota</taxon>
        <taxon>Alphaproteobacteria</taxon>
        <taxon>Acetobacterales</taxon>
        <taxon>Acetobacteraceae</taxon>
        <taxon>Rhodovastum</taxon>
    </lineage>
</organism>
<name>A0A5M6J4L4_9PROT</name>